<dbReference type="InterPro" id="IPR046987">
    <property type="entry name" value="Myo9"/>
</dbReference>
<evidence type="ECO:0000259" key="3">
    <source>
        <dbReference type="PROSITE" id="PS50238"/>
    </source>
</evidence>
<dbReference type="GO" id="GO:0035556">
    <property type="term" value="P:intracellular signal transduction"/>
    <property type="evidence" value="ECO:0007669"/>
    <property type="project" value="InterPro"/>
</dbReference>
<protein>
    <recommendedName>
        <fullName evidence="3">Rho-GAP domain-containing protein</fullName>
    </recommendedName>
</protein>
<dbReference type="AlphaFoldDB" id="A0AAV2HEF1"/>
<gene>
    <name evidence="4" type="ORF">GSLYS_00006265001</name>
</gene>
<comment type="subcellular location">
    <subcellularLocation>
        <location evidence="1">Cytoplasm</location>
    </subcellularLocation>
</comment>
<dbReference type="GO" id="GO:0005737">
    <property type="term" value="C:cytoplasm"/>
    <property type="evidence" value="ECO:0007669"/>
    <property type="project" value="UniProtKB-SubCell"/>
</dbReference>
<accession>A0AAV2HEF1</accession>
<evidence type="ECO:0000256" key="1">
    <source>
        <dbReference type="ARBA" id="ARBA00004496"/>
    </source>
</evidence>
<feature type="domain" description="Rho-GAP" evidence="3">
    <location>
        <begin position="1"/>
        <end position="175"/>
    </location>
</feature>
<dbReference type="GO" id="GO:0005096">
    <property type="term" value="F:GTPase activator activity"/>
    <property type="evidence" value="ECO:0007669"/>
    <property type="project" value="InterPro"/>
</dbReference>
<name>A0AAV2HEF1_LYMST</name>
<dbReference type="Pfam" id="PF00620">
    <property type="entry name" value="RhoGAP"/>
    <property type="match status" value="1"/>
</dbReference>
<proteinExistence type="predicted"/>
<keyword evidence="2" id="KW-0963">Cytoplasm</keyword>
<organism evidence="4 5">
    <name type="scientific">Lymnaea stagnalis</name>
    <name type="common">Great pond snail</name>
    <name type="synonym">Helix stagnalis</name>
    <dbReference type="NCBI Taxonomy" id="6523"/>
    <lineage>
        <taxon>Eukaryota</taxon>
        <taxon>Metazoa</taxon>
        <taxon>Spiralia</taxon>
        <taxon>Lophotrochozoa</taxon>
        <taxon>Mollusca</taxon>
        <taxon>Gastropoda</taxon>
        <taxon>Heterobranchia</taxon>
        <taxon>Euthyneura</taxon>
        <taxon>Panpulmonata</taxon>
        <taxon>Hygrophila</taxon>
        <taxon>Lymnaeoidea</taxon>
        <taxon>Lymnaeidae</taxon>
        <taxon>Lymnaea</taxon>
    </lineage>
</organism>
<dbReference type="PANTHER" id="PTHR46184">
    <property type="entry name" value="UNCONVENTIONAL MYOSIN-IXB-LIKE PROTEIN"/>
    <property type="match status" value="1"/>
</dbReference>
<dbReference type="Gene3D" id="1.10.555.10">
    <property type="entry name" value="Rho GTPase activation protein"/>
    <property type="match status" value="1"/>
</dbReference>
<dbReference type="PANTHER" id="PTHR46184:SF5">
    <property type="entry name" value="UNCONVENTIONAL MYOSIN-IXA-LIKE"/>
    <property type="match status" value="1"/>
</dbReference>
<dbReference type="SMART" id="SM00324">
    <property type="entry name" value="RhoGAP"/>
    <property type="match status" value="1"/>
</dbReference>
<dbReference type="GO" id="GO:0000146">
    <property type="term" value="F:microfilament motor activity"/>
    <property type="evidence" value="ECO:0007669"/>
    <property type="project" value="InterPro"/>
</dbReference>
<dbReference type="GO" id="GO:0005884">
    <property type="term" value="C:actin filament"/>
    <property type="evidence" value="ECO:0007669"/>
    <property type="project" value="TreeGrafter"/>
</dbReference>
<dbReference type="EMBL" id="CAXITT010000108">
    <property type="protein sequence ID" value="CAL1532186.1"/>
    <property type="molecule type" value="Genomic_DNA"/>
</dbReference>
<evidence type="ECO:0000313" key="4">
    <source>
        <dbReference type="EMBL" id="CAL1532186.1"/>
    </source>
</evidence>
<comment type="caution">
    <text evidence="4">The sequence shown here is derived from an EMBL/GenBank/DDBJ whole genome shotgun (WGS) entry which is preliminary data.</text>
</comment>
<dbReference type="InterPro" id="IPR008936">
    <property type="entry name" value="Rho_GTPase_activation_prot"/>
</dbReference>
<evidence type="ECO:0000256" key="2">
    <source>
        <dbReference type="ARBA" id="ARBA00022490"/>
    </source>
</evidence>
<sequence length="175" mass="19496">MILEIINFLDLNGLNTEGVYRLSSPQCELTKARQDIATDINAVQSLPVITLCNLLKMIIRELATPLINEDVVQDLLRANACITESEKCKRIKCVLQQLERTHLECLTDIILHLRRVANNAAVNKMTAENLAVVFAPSLMRTALSYSNQEPLAAINAANEDNKQKCQVIALLIKTL</sequence>
<reference evidence="4 5" key="1">
    <citation type="submission" date="2024-04" db="EMBL/GenBank/DDBJ databases">
        <authorList>
            <consortium name="Genoscope - CEA"/>
            <person name="William W."/>
        </authorList>
    </citation>
    <scope>NUCLEOTIDE SEQUENCE [LARGE SCALE GENOMIC DNA]</scope>
</reference>
<dbReference type="CDD" id="cd00159">
    <property type="entry name" value="RhoGAP"/>
    <property type="match status" value="1"/>
</dbReference>
<dbReference type="Proteomes" id="UP001497497">
    <property type="component" value="Unassembled WGS sequence"/>
</dbReference>
<keyword evidence="5" id="KW-1185">Reference proteome</keyword>
<evidence type="ECO:0000313" key="5">
    <source>
        <dbReference type="Proteomes" id="UP001497497"/>
    </source>
</evidence>
<dbReference type="PROSITE" id="PS50238">
    <property type="entry name" value="RHOGAP"/>
    <property type="match status" value="1"/>
</dbReference>
<dbReference type="SUPFAM" id="SSF48350">
    <property type="entry name" value="GTPase activation domain, GAP"/>
    <property type="match status" value="1"/>
</dbReference>
<dbReference type="GO" id="GO:0051015">
    <property type="term" value="F:actin filament binding"/>
    <property type="evidence" value="ECO:0007669"/>
    <property type="project" value="TreeGrafter"/>
</dbReference>
<dbReference type="InterPro" id="IPR000198">
    <property type="entry name" value="RhoGAP_dom"/>
</dbReference>